<keyword evidence="6 8" id="KW-0460">Magnesium</keyword>
<comment type="similarity">
    <text evidence="8">Belongs to the RNR ribonuclease family. DIS3L2 subfamily.</text>
</comment>
<dbReference type="GO" id="GO:0008266">
    <property type="term" value="F:poly(U) RNA binding"/>
    <property type="evidence" value="ECO:0007669"/>
    <property type="project" value="UniProtKB-ARBA"/>
</dbReference>
<dbReference type="Pfam" id="PF00773">
    <property type="entry name" value="RNB"/>
    <property type="match status" value="1"/>
</dbReference>
<feature type="compositionally biased region" description="Polar residues" evidence="9">
    <location>
        <begin position="367"/>
        <end position="376"/>
    </location>
</feature>
<feature type="compositionally biased region" description="Polar residues" evidence="9">
    <location>
        <begin position="113"/>
        <end position="153"/>
    </location>
</feature>
<dbReference type="GO" id="GO:0000932">
    <property type="term" value="C:P-body"/>
    <property type="evidence" value="ECO:0007669"/>
    <property type="project" value="UniProtKB-SubCell"/>
</dbReference>
<dbReference type="SMART" id="SM00955">
    <property type="entry name" value="RNB"/>
    <property type="match status" value="1"/>
</dbReference>
<proteinExistence type="inferred from homology"/>
<dbReference type="EC" id="3.1.13.-" evidence="8"/>
<evidence type="ECO:0000256" key="2">
    <source>
        <dbReference type="ARBA" id="ARBA00022722"/>
    </source>
</evidence>
<evidence type="ECO:0000256" key="1">
    <source>
        <dbReference type="ARBA" id="ARBA00022490"/>
    </source>
</evidence>
<evidence type="ECO:0000256" key="4">
    <source>
        <dbReference type="ARBA" id="ARBA00022801"/>
    </source>
</evidence>
<dbReference type="EMBL" id="BMAW01033804">
    <property type="protein sequence ID" value="GFU31952.1"/>
    <property type="molecule type" value="Genomic_DNA"/>
</dbReference>
<dbReference type="InterPro" id="IPR028591">
    <property type="entry name" value="DIS3L2"/>
</dbReference>
<feature type="region of interest" description="Disordered" evidence="9">
    <location>
        <begin position="651"/>
        <end position="677"/>
    </location>
</feature>
<dbReference type="InterPro" id="IPR012340">
    <property type="entry name" value="NA-bd_OB-fold"/>
</dbReference>
<dbReference type="HAMAP" id="MF_03045">
    <property type="entry name" value="DIS3L2"/>
    <property type="match status" value="1"/>
</dbReference>
<feature type="compositionally biased region" description="Basic residues" evidence="9">
    <location>
        <begin position="71"/>
        <end position="81"/>
    </location>
</feature>
<dbReference type="GO" id="GO:1990074">
    <property type="term" value="P:polyuridylation-dependent mRNA catabolic process"/>
    <property type="evidence" value="ECO:0007669"/>
    <property type="project" value="UniProtKB-UniRule"/>
</dbReference>
<feature type="compositionally biased region" description="Polar residues" evidence="9">
    <location>
        <begin position="308"/>
        <end position="318"/>
    </location>
</feature>
<dbReference type="InterPro" id="IPR022966">
    <property type="entry name" value="RNase_II/R_CS"/>
</dbReference>
<evidence type="ECO:0000256" key="9">
    <source>
        <dbReference type="SAM" id="MobiDB-lite"/>
    </source>
</evidence>
<comment type="function">
    <text evidence="8">3'-5'-exoribonuclease that specifically recognizes RNAs polyuridylated at their 3' end and mediates their degradation. Component of an exosome-independent RNA degradation pathway that mediates degradation of cytoplasmic mRNAs that have been deadenylated and subsequently uridylated at their 3'.</text>
</comment>
<name>A0A8X6QU40_NEPPI</name>
<keyword evidence="7 8" id="KW-0694">RNA-binding</keyword>
<dbReference type="GO" id="GO:0046872">
    <property type="term" value="F:metal ion binding"/>
    <property type="evidence" value="ECO:0007669"/>
    <property type="project" value="UniProtKB-KW"/>
</dbReference>
<organism evidence="11 12">
    <name type="scientific">Nephila pilipes</name>
    <name type="common">Giant wood spider</name>
    <name type="synonym">Nephila maculata</name>
    <dbReference type="NCBI Taxonomy" id="299642"/>
    <lineage>
        <taxon>Eukaryota</taxon>
        <taxon>Metazoa</taxon>
        <taxon>Ecdysozoa</taxon>
        <taxon>Arthropoda</taxon>
        <taxon>Chelicerata</taxon>
        <taxon>Arachnida</taxon>
        <taxon>Araneae</taxon>
        <taxon>Araneomorphae</taxon>
        <taxon>Entelegynae</taxon>
        <taxon>Araneoidea</taxon>
        <taxon>Nephilidae</taxon>
        <taxon>Nephila</taxon>
    </lineage>
</organism>
<evidence type="ECO:0000313" key="12">
    <source>
        <dbReference type="Proteomes" id="UP000887013"/>
    </source>
</evidence>
<evidence type="ECO:0000313" key="11">
    <source>
        <dbReference type="EMBL" id="GFU31952.1"/>
    </source>
</evidence>
<evidence type="ECO:0000259" key="10">
    <source>
        <dbReference type="SMART" id="SM00955"/>
    </source>
</evidence>
<keyword evidence="2 8" id="KW-0540">Nuclease</keyword>
<dbReference type="OrthoDB" id="372421at2759"/>
<dbReference type="Gene3D" id="2.40.50.700">
    <property type="match status" value="1"/>
</dbReference>
<feature type="domain" description="RNB" evidence="10">
    <location>
        <begin position="845"/>
        <end position="1196"/>
    </location>
</feature>
<dbReference type="GO" id="GO:0010587">
    <property type="term" value="P:miRNA catabolic process"/>
    <property type="evidence" value="ECO:0007669"/>
    <property type="project" value="TreeGrafter"/>
</dbReference>
<evidence type="ECO:0000256" key="6">
    <source>
        <dbReference type="ARBA" id="ARBA00022842"/>
    </source>
</evidence>
<feature type="site" description="Important for catalytic activity" evidence="8">
    <location>
        <position position="865"/>
    </location>
</feature>
<comment type="cofactor">
    <cofactor evidence="8">
        <name>Mg(2+)</name>
        <dbReference type="ChEBI" id="CHEBI:18420"/>
    </cofactor>
    <cofactor evidence="8">
        <name>Mn(2+)</name>
        <dbReference type="ChEBI" id="CHEBI:29035"/>
    </cofactor>
</comment>
<dbReference type="Pfam" id="PF17216">
    <property type="entry name" value="Rrp44_CSD1"/>
    <property type="match status" value="1"/>
</dbReference>
<feature type="region of interest" description="Disordered" evidence="9">
    <location>
        <begin position="296"/>
        <end position="318"/>
    </location>
</feature>
<feature type="region of interest" description="Disordered" evidence="9">
    <location>
        <begin position="344"/>
        <end position="386"/>
    </location>
</feature>
<dbReference type="Gene3D" id="2.40.50.690">
    <property type="match status" value="1"/>
</dbReference>
<protein>
    <recommendedName>
        <fullName evidence="8">DIS3-like exonuclease 2</fullName>
        <ecNumber evidence="8">3.1.13.-</ecNumber>
    </recommendedName>
</protein>
<feature type="region of interest" description="Disordered" evidence="9">
    <location>
        <begin position="1"/>
        <end position="20"/>
    </location>
</feature>
<keyword evidence="12" id="KW-1185">Reference proteome</keyword>
<feature type="compositionally biased region" description="Basic and acidic residues" evidence="9">
    <location>
        <begin position="297"/>
        <end position="307"/>
    </location>
</feature>
<comment type="caution">
    <text evidence="11">The sequence shown here is derived from an EMBL/GenBank/DDBJ whole genome shotgun (WGS) entry which is preliminary data.</text>
</comment>
<dbReference type="GO" id="GO:0000956">
    <property type="term" value="P:nuclear-transcribed mRNA catabolic process"/>
    <property type="evidence" value="ECO:0007669"/>
    <property type="project" value="UniProtKB-UniRule"/>
</dbReference>
<dbReference type="GO" id="GO:0000175">
    <property type="term" value="F:3'-5'-RNA exonuclease activity"/>
    <property type="evidence" value="ECO:0007669"/>
    <property type="project" value="UniProtKB-UniRule"/>
</dbReference>
<feature type="binding site" evidence="8">
    <location>
        <position position="857"/>
    </location>
    <ligand>
        <name>Mg(2+)</name>
        <dbReference type="ChEBI" id="CHEBI:18420"/>
    </ligand>
</feature>
<accession>A0A8X6QU40</accession>
<evidence type="ECO:0000256" key="5">
    <source>
        <dbReference type="ARBA" id="ARBA00022839"/>
    </source>
</evidence>
<feature type="region of interest" description="Disordered" evidence="9">
    <location>
        <begin position="35"/>
        <end position="186"/>
    </location>
</feature>
<dbReference type="PANTHER" id="PTHR23355:SF9">
    <property type="entry name" value="DIS3-LIKE EXONUCLEASE 2"/>
    <property type="match status" value="1"/>
</dbReference>
<dbReference type="InterPro" id="IPR033771">
    <property type="entry name" value="Rrp44_CSD1"/>
</dbReference>
<feature type="compositionally biased region" description="Polar residues" evidence="9">
    <location>
        <begin position="163"/>
        <end position="182"/>
    </location>
</feature>
<dbReference type="InterPro" id="IPR041505">
    <property type="entry name" value="Dis3_CSD2"/>
</dbReference>
<feature type="compositionally biased region" description="Basic residues" evidence="9">
    <location>
        <begin position="348"/>
        <end position="360"/>
    </location>
</feature>
<keyword evidence="3 8" id="KW-0479">Metal-binding</keyword>
<dbReference type="Proteomes" id="UP000887013">
    <property type="component" value="Unassembled WGS sequence"/>
</dbReference>
<feature type="compositionally biased region" description="Polar residues" evidence="9">
    <location>
        <begin position="89"/>
        <end position="106"/>
    </location>
</feature>
<dbReference type="Pfam" id="PF17877">
    <property type="entry name" value="Dis3l2_C_term"/>
    <property type="match status" value="1"/>
</dbReference>
<evidence type="ECO:0000256" key="7">
    <source>
        <dbReference type="ARBA" id="ARBA00022884"/>
    </source>
</evidence>
<dbReference type="PROSITE" id="PS01175">
    <property type="entry name" value="RIBONUCLEASE_II"/>
    <property type="match status" value="1"/>
</dbReference>
<feature type="binding site" evidence="8">
    <location>
        <position position="866"/>
    </location>
    <ligand>
        <name>Mg(2+)</name>
        <dbReference type="ChEBI" id="CHEBI:18420"/>
    </ligand>
</feature>
<dbReference type="InterPro" id="IPR050180">
    <property type="entry name" value="RNR_Ribonuclease"/>
</dbReference>
<comment type="subcellular location">
    <subcellularLocation>
        <location evidence="8">Cytoplasm</location>
    </subcellularLocation>
    <subcellularLocation>
        <location evidence="8">Cytoplasm</location>
        <location evidence="8">P-body</location>
    </subcellularLocation>
</comment>
<evidence type="ECO:0000256" key="8">
    <source>
        <dbReference type="HAMAP-Rule" id="MF_03045"/>
    </source>
</evidence>
<gene>
    <name evidence="11" type="primary">Dis3l2</name>
    <name evidence="11" type="ORF">NPIL_149041</name>
</gene>
<evidence type="ECO:0000256" key="3">
    <source>
        <dbReference type="ARBA" id="ARBA00022723"/>
    </source>
</evidence>
<keyword evidence="1 8" id="KW-0963">Cytoplasm</keyword>
<feature type="compositionally biased region" description="Basic residues" evidence="9">
    <location>
        <begin position="659"/>
        <end position="671"/>
    </location>
</feature>
<dbReference type="Gene3D" id="2.40.50.140">
    <property type="entry name" value="Nucleic acid-binding proteins"/>
    <property type="match status" value="1"/>
</dbReference>
<keyword evidence="5 8" id="KW-0269">Exonuclease</keyword>
<sequence>MDENIPSRDKTLTAKAHNGDFEIQSNDLQDLVTEVETQSSRGAVKKKSSSRTKMKHEHSNSPENSPSARNSKNKGQNKKSKDKNIDPIASNSKISGKQITSGSSDAFSDISAKLNSSDNMRSNKQNRKSSVPNHSAELQNVDGTSQAASTSKNPRIPERKVSSCRSKTPDSKATQNKQQGKKASSYKRNLKFEPYIPLFQVQQGLKRGEFIEGALRINPRNYEDAYVNSPDGKMDIYIGGMQNRNRALAGDIVVVQINPKQEWKVLCDAIKDYQEKSGDNIADTICVPVPSPPCKVHTPDKLLKSRPESSNSWGSTFEDQGPDTLKILGIDKLAKHLGDITISPKLSSKGKSKRKSKINQHSKENSGRTSTSYSQESSEDCLDKKSPKFDHLAHDLQTSTGCSHVEQTNDPGSSTAENFNTLSGVETGYGDVVYPACDMNKIGTFNLEVKQNSDSSKAWETEESVVNIIISPEELLTIDGNSLIELQNTYENDGSESDFGGIIVPPGDLSGDEFTDSASVGSTQSHHMDQLLEDAAFLACQQDADNNNIVIGNNIINVVNQINNVDYQELTPARSITGKDKSIELECRMQHGQAIPSLNTIEVNSESVVCSVVSEIPLSKVNSSSDENVNIEPLIIGHFNELDVANNMQETAVPQSSNKKPKHRKRKKKKSEKKENVNTNANINITSDIYNLTVEEVMRHPNWPKFIQKTGKVVHVLERKHSRVAAGHLKLCPDKNKNWALFSPNDSRVPRIMVPLSDCPNNFYERYYDYANVLFLAEIVDWNETSTFAAGQLVKCLGNTGDVDAETEGILIENAIDYTEFPDEVLECLPQDEKWLIPDHEIRSRKDVRKECIFTIDPATARDMDDAVSCSLLENGNYEVGVHIADVTFFVEEGSKLDEFAKNRSTSVYLVQKVVPMLPRLLCDNLCSLNPGVDRLTFSVIWEMTPDGDICRQWIGRSVINSCSKLSYEHAQSMLENPDTKIWNASEYPKIFNGFSVDDIAKRVYQLHQLAVKLREKRFCNGALRLDQTKLQFTLDTESGLPSGFNVFVQKDSNKLIEDFMLLANMTVAKQIYEAFPSISLLRRHPAPQPKMMDDIVSMCETMGVILDASSSGSLQSSIAQYAGDDYLSQARTLLLMNLCSKPMNCALYFCTGFLEEPSMFHHYALNVPLYTHFTSPIRRYPDIIVHRLLGASLNYNPPPGIHPEEMEKCAVHCNDKKYNAKRVSDQSAELFLAAFIRKMGCVHSKGMVLGVMDHSFDCLILEMGIIKRVYCDKLPLLKKEYKRSHGVSQLNLFWKDPFSSKGLEQVIVIFAVVDVILATDKESLQIRVTLKKPGT</sequence>
<reference evidence="11" key="1">
    <citation type="submission" date="2020-08" db="EMBL/GenBank/DDBJ databases">
        <title>Multicomponent nature underlies the extraordinary mechanical properties of spider dragline silk.</title>
        <authorList>
            <person name="Kono N."/>
            <person name="Nakamura H."/>
            <person name="Mori M."/>
            <person name="Yoshida Y."/>
            <person name="Ohtoshi R."/>
            <person name="Malay A.D."/>
            <person name="Moran D.A.P."/>
            <person name="Tomita M."/>
            <person name="Numata K."/>
            <person name="Arakawa K."/>
        </authorList>
    </citation>
    <scope>NUCLEOTIDE SEQUENCE</scope>
</reference>
<dbReference type="FunFam" id="2.40.50.700:FF:000003">
    <property type="entry name" value="DIS3-like exonuclease 2"/>
    <property type="match status" value="1"/>
</dbReference>
<keyword evidence="4 8" id="KW-0378">Hydrolase</keyword>
<dbReference type="InterPro" id="IPR001900">
    <property type="entry name" value="RNase_II/R"/>
</dbReference>
<dbReference type="PANTHER" id="PTHR23355">
    <property type="entry name" value="RIBONUCLEASE"/>
    <property type="match status" value="1"/>
</dbReference>
<dbReference type="SUPFAM" id="SSF50249">
    <property type="entry name" value="Nucleic acid-binding proteins"/>
    <property type="match status" value="3"/>
</dbReference>
<dbReference type="Pfam" id="PF17849">
    <property type="entry name" value="OB_Dis3"/>
    <property type="match status" value="1"/>
</dbReference>
<feature type="compositionally biased region" description="Basic residues" evidence="9">
    <location>
        <begin position="43"/>
        <end position="56"/>
    </location>
</feature>
<keyword evidence="8" id="KW-0464">Manganese</keyword>
<dbReference type="InterPro" id="IPR041093">
    <property type="entry name" value="Dis3l2-like_C"/>
</dbReference>